<keyword evidence="1" id="KW-0472">Membrane</keyword>
<evidence type="ECO:0008006" key="4">
    <source>
        <dbReference type="Google" id="ProtNLM"/>
    </source>
</evidence>
<feature type="transmembrane region" description="Helical" evidence="1">
    <location>
        <begin position="7"/>
        <end position="29"/>
    </location>
</feature>
<accession>A0ABR9QSW6</accession>
<evidence type="ECO:0000313" key="3">
    <source>
        <dbReference type="Proteomes" id="UP001194273"/>
    </source>
</evidence>
<keyword evidence="1" id="KW-1133">Transmembrane helix</keyword>
<keyword evidence="3" id="KW-1185">Reference proteome</keyword>
<dbReference type="RefSeq" id="WP_193529583.1">
    <property type="nucleotide sequence ID" value="NZ_JADCJZ010000002.1"/>
</dbReference>
<name>A0ABR9QSW6_9ACTN</name>
<feature type="transmembrane region" description="Helical" evidence="1">
    <location>
        <begin position="49"/>
        <end position="71"/>
    </location>
</feature>
<dbReference type="PROSITE" id="PS51257">
    <property type="entry name" value="PROKAR_LIPOPROTEIN"/>
    <property type="match status" value="1"/>
</dbReference>
<evidence type="ECO:0000256" key="1">
    <source>
        <dbReference type="SAM" id="Phobius"/>
    </source>
</evidence>
<keyword evidence="1" id="KW-0812">Transmembrane</keyword>
<feature type="transmembrane region" description="Helical" evidence="1">
    <location>
        <begin position="83"/>
        <end position="104"/>
    </location>
</feature>
<dbReference type="EMBL" id="JADCJZ010000002">
    <property type="protein sequence ID" value="MBE5024156.1"/>
    <property type="molecule type" value="Genomic_DNA"/>
</dbReference>
<protein>
    <recommendedName>
        <fullName evidence="4">Lipoprotein</fullName>
    </recommendedName>
</protein>
<reference evidence="2 3" key="1">
    <citation type="submission" date="2020-10" db="EMBL/GenBank/DDBJ databases">
        <title>ChiBAC.</title>
        <authorList>
            <person name="Zenner C."/>
            <person name="Hitch T.C.A."/>
            <person name="Clavel T."/>
        </authorList>
    </citation>
    <scope>NUCLEOTIDE SEQUENCE [LARGE SCALE GENOMIC DNA]</scope>
    <source>
        <strain evidence="2 3">DSM 107455</strain>
    </source>
</reference>
<evidence type="ECO:0000313" key="2">
    <source>
        <dbReference type="EMBL" id="MBE5024156.1"/>
    </source>
</evidence>
<gene>
    <name evidence="2" type="ORF">INF26_04735</name>
</gene>
<proteinExistence type="predicted"/>
<comment type="caution">
    <text evidence="2">The sequence shown here is derived from an EMBL/GenBank/DDBJ whole genome shotgun (WGS) entry which is preliminary data.</text>
</comment>
<organism evidence="2 3">
    <name type="scientific">Thermophilibacter gallinarum</name>
    <dbReference type="NCBI Taxonomy" id="2779357"/>
    <lineage>
        <taxon>Bacteria</taxon>
        <taxon>Bacillati</taxon>
        <taxon>Actinomycetota</taxon>
        <taxon>Coriobacteriia</taxon>
        <taxon>Coriobacteriales</taxon>
        <taxon>Atopobiaceae</taxon>
        <taxon>Thermophilibacter</taxon>
    </lineage>
</organism>
<feature type="transmembrane region" description="Helical" evidence="1">
    <location>
        <begin position="116"/>
        <end position="138"/>
    </location>
</feature>
<dbReference type="Proteomes" id="UP001194273">
    <property type="component" value="Unassembled WGS sequence"/>
</dbReference>
<sequence>MKKSTFVGNLVAWVVVAVACCAFLAWYHLTEFDVVAAAIGDSPLVQLGVVAAAPLLLYAIGVLLGIALMWFKKILVGRVAKRLCLAIGLLALAFILLAALPVLLPDAADSLMGPVVVVVYVSMVAPPLIMMLGFAYAVGCAGVDTSHRGPFAKYLPDDHFE</sequence>